<dbReference type="Proteomes" id="UP001054837">
    <property type="component" value="Unassembled WGS sequence"/>
</dbReference>
<accession>A0AAV4U785</accession>
<evidence type="ECO:0000313" key="3">
    <source>
        <dbReference type="Proteomes" id="UP001054837"/>
    </source>
</evidence>
<evidence type="ECO:0000313" key="2">
    <source>
        <dbReference type="EMBL" id="GIY53636.1"/>
    </source>
</evidence>
<sequence length="158" mass="18196">MELAVAPCHEVSGPWRPQRSGQIPHHLKLCGLSCGLAAHQLKPSQISETEKHSPLESNIFEEIHRKECSFFALPPLPEGYCNYELKLKLGRKIKYETTSIPPFKRFHPLPPVTRWRPSSLETVPREKDQADDSSSKRPKPSEPIDIPKRRRMPTWENQ</sequence>
<gene>
    <name evidence="2" type="ORF">CDAR_58571</name>
</gene>
<dbReference type="AlphaFoldDB" id="A0AAV4U785"/>
<feature type="compositionally biased region" description="Basic and acidic residues" evidence="1">
    <location>
        <begin position="123"/>
        <end position="147"/>
    </location>
</feature>
<reference evidence="2 3" key="1">
    <citation type="submission" date="2021-06" db="EMBL/GenBank/DDBJ databases">
        <title>Caerostris darwini draft genome.</title>
        <authorList>
            <person name="Kono N."/>
            <person name="Arakawa K."/>
        </authorList>
    </citation>
    <scope>NUCLEOTIDE SEQUENCE [LARGE SCALE GENOMIC DNA]</scope>
</reference>
<protein>
    <submittedName>
        <fullName evidence="2">Uncharacterized protein</fullName>
    </submittedName>
</protein>
<dbReference type="EMBL" id="BPLQ01010785">
    <property type="protein sequence ID" value="GIY53636.1"/>
    <property type="molecule type" value="Genomic_DNA"/>
</dbReference>
<evidence type="ECO:0000256" key="1">
    <source>
        <dbReference type="SAM" id="MobiDB-lite"/>
    </source>
</evidence>
<comment type="caution">
    <text evidence="2">The sequence shown here is derived from an EMBL/GenBank/DDBJ whole genome shotgun (WGS) entry which is preliminary data.</text>
</comment>
<name>A0AAV4U785_9ARAC</name>
<organism evidence="2 3">
    <name type="scientific">Caerostris darwini</name>
    <dbReference type="NCBI Taxonomy" id="1538125"/>
    <lineage>
        <taxon>Eukaryota</taxon>
        <taxon>Metazoa</taxon>
        <taxon>Ecdysozoa</taxon>
        <taxon>Arthropoda</taxon>
        <taxon>Chelicerata</taxon>
        <taxon>Arachnida</taxon>
        <taxon>Araneae</taxon>
        <taxon>Araneomorphae</taxon>
        <taxon>Entelegynae</taxon>
        <taxon>Araneoidea</taxon>
        <taxon>Araneidae</taxon>
        <taxon>Caerostris</taxon>
    </lineage>
</organism>
<feature type="region of interest" description="Disordered" evidence="1">
    <location>
        <begin position="114"/>
        <end position="158"/>
    </location>
</feature>
<keyword evidence="3" id="KW-1185">Reference proteome</keyword>
<proteinExistence type="predicted"/>